<organism evidence="1 2">
    <name type="scientific">Chryseobacterium indicum</name>
    <dbReference type="NCBI Taxonomy" id="2766954"/>
    <lineage>
        <taxon>Bacteria</taxon>
        <taxon>Pseudomonadati</taxon>
        <taxon>Bacteroidota</taxon>
        <taxon>Flavobacteriia</taxon>
        <taxon>Flavobacteriales</taxon>
        <taxon>Weeksellaceae</taxon>
        <taxon>Chryseobacterium group</taxon>
        <taxon>Chryseobacterium</taxon>
    </lineage>
</organism>
<evidence type="ECO:0000313" key="2">
    <source>
        <dbReference type="Proteomes" id="UP001430374"/>
    </source>
</evidence>
<protein>
    <submittedName>
        <fullName evidence="1">Transposase</fullName>
    </submittedName>
</protein>
<dbReference type="Proteomes" id="UP001430374">
    <property type="component" value="Unassembled WGS sequence"/>
</dbReference>
<name>A0ABS9CCN7_9FLAO</name>
<accession>A0ABS9CCN7</accession>
<dbReference type="RefSeq" id="WP_235132792.1">
    <property type="nucleotide sequence ID" value="NZ_JACSGT010000003.1"/>
</dbReference>
<dbReference type="InterPro" id="IPR009057">
    <property type="entry name" value="Homeodomain-like_sf"/>
</dbReference>
<reference evidence="1" key="1">
    <citation type="submission" date="2021-08" db="EMBL/GenBank/DDBJ databases">
        <title>Complete genome sequence of Chryseobacterium sp strain PS-8.</title>
        <authorList>
            <person name="Das S.K."/>
        </authorList>
    </citation>
    <scope>NUCLEOTIDE SEQUENCE</scope>
    <source>
        <strain evidence="1">PS-8</strain>
    </source>
</reference>
<evidence type="ECO:0000313" key="1">
    <source>
        <dbReference type="EMBL" id="MCF2221503.1"/>
    </source>
</evidence>
<comment type="caution">
    <text evidence="1">The sequence shown here is derived from an EMBL/GenBank/DDBJ whole genome shotgun (WGS) entry which is preliminary data.</text>
</comment>
<sequence length="143" mass="17399">MKKDFKEINIGIYIHQRVKDRGMDLSRICNFMKCCEEEINKMYSQKSIDTQLLLRWSKLLEYDFFRIYTQHLILYSPPTKAKDLERKNQNKVVPQFRKNIYTKEIIDFVLELLKTRQKTKNEIITEYGIPKTTLHKWISKYDI</sequence>
<proteinExistence type="predicted"/>
<keyword evidence="2" id="KW-1185">Reference proteome</keyword>
<gene>
    <name evidence="1" type="ORF">H9Q08_19745</name>
</gene>
<dbReference type="EMBL" id="JACSGT010000003">
    <property type="protein sequence ID" value="MCF2221503.1"/>
    <property type="molecule type" value="Genomic_DNA"/>
</dbReference>
<dbReference type="SUPFAM" id="SSF46689">
    <property type="entry name" value="Homeodomain-like"/>
    <property type="match status" value="1"/>
</dbReference>